<evidence type="ECO:0000313" key="1">
    <source>
        <dbReference type="EMBL" id="EOZ93728.1"/>
    </source>
</evidence>
<dbReference type="AlphaFoldDB" id="S2DV47"/>
<keyword evidence="2" id="KW-1185">Reference proteome</keyword>
<comment type="caution">
    <text evidence="1">The sequence shown here is derived from an EMBL/GenBank/DDBJ whole genome shotgun (WGS) entry which is preliminary data.</text>
</comment>
<sequence length="52" mass="6214">MEFAYGVLKICCHDGRFTGLFFLIFNLPKIEKKRDENLTWSFFTFFTTQIKA</sequence>
<dbReference type="EMBL" id="ALWO02000045">
    <property type="protein sequence ID" value="EOZ93728.1"/>
    <property type="molecule type" value="Genomic_DNA"/>
</dbReference>
<proteinExistence type="predicted"/>
<reference evidence="1 2" key="1">
    <citation type="journal article" date="2013" name="Genome Announc.">
        <title>Draft Genome Sequence of Indibacter alkaliphilus Strain LW1T, Isolated from Lonar Lake, a Haloalkaline Lake in the Buldana District of Maharashtra, India.</title>
        <authorList>
            <person name="Singh A."/>
            <person name="Kumar Jangir P."/>
            <person name="Sharma R."/>
            <person name="Singh A."/>
            <person name="Kumar Pinnaka A."/>
            <person name="Shivaji S."/>
        </authorList>
    </citation>
    <scope>NUCLEOTIDE SEQUENCE [LARGE SCALE GENOMIC DNA]</scope>
    <source>
        <strain evidence="2">CCUG 57479 / KCTC 22604 / LW1</strain>
    </source>
</reference>
<dbReference type="STRING" id="1189612.A33Q_3674"/>
<dbReference type="Proteomes" id="UP000006073">
    <property type="component" value="Unassembled WGS sequence"/>
</dbReference>
<organism evidence="1 2">
    <name type="scientific">Indibacter alkaliphilus (strain CCUG 57479 / KCTC 22604 / LW1)</name>
    <dbReference type="NCBI Taxonomy" id="1189612"/>
    <lineage>
        <taxon>Bacteria</taxon>
        <taxon>Pseudomonadati</taxon>
        <taxon>Bacteroidota</taxon>
        <taxon>Cytophagia</taxon>
        <taxon>Cytophagales</taxon>
        <taxon>Cyclobacteriaceae</taxon>
    </lineage>
</organism>
<name>S2DV47_INDAL</name>
<gene>
    <name evidence="1" type="ORF">A33Q_3674</name>
</gene>
<accession>S2DV47</accession>
<evidence type="ECO:0000313" key="2">
    <source>
        <dbReference type="Proteomes" id="UP000006073"/>
    </source>
</evidence>
<protein>
    <submittedName>
        <fullName evidence="1">Uncharacterized protein</fullName>
    </submittedName>
</protein>